<dbReference type="Proteomes" id="UP000031938">
    <property type="component" value="Unassembled WGS sequence"/>
</dbReference>
<dbReference type="PATRIC" id="fig|889306.3.peg.2725"/>
<evidence type="ECO:0008006" key="4">
    <source>
        <dbReference type="Google" id="ProtNLM"/>
    </source>
</evidence>
<evidence type="ECO:0000256" key="1">
    <source>
        <dbReference type="SAM" id="SignalP"/>
    </source>
</evidence>
<name>A0A0C2VMD6_9BACL</name>
<dbReference type="PROSITE" id="PS51257">
    <property type="entry name" value="PROKAR_LIPOPROTEIN"/>
    <property type="match status" value="1"/>
</dbReference>
<dbReference type="EMBL" id="JXRP01000018">
    <property type="protein sequence ID" value="KIL45168.1"/>
    <property type="molecule type" value="Genomic_DNA"/>
</dbReference>
<gene>
    <name evidence="2" type="ORF">KP78_27120</name>
</gene>
<evidence type="ECO:0000313" key="2">
    <source>
        <dbReference type="EMBL" id="KIL45168.1"/>
    </source>
</evidence>
<dbReference type="STRING" id="889306.KP78_27120"/>
<comment type="caution">
    <text evidence="2">The sequence shown here is derived from an EMBL/GenBank/DDBJ whole genome shotgun (WGS) entry which is preliminary data.</text>
</comment>
<proteinExistence type="predicted"/>
<protein>
    <recommendedName>
        <fullName evidence="4">DUF5105 domain-containing protein</fullName>
    </recommendedName>
</protein>
<accession>A0A0C2VMD6</accession>
<organism evidence="2 3">
    <name type="scientific">Jeotgalibacillus soli</name>
    <dbReference type="NCBI Taxonomy" id="889306"/>
    <lineage>
        <taxon>Bacteria</taxon>
        <taxon>Bacillati</taxon>
        <taxon>Bacillota</taxon>
        <taxon>Bacilli</taxon>
        <taxon>Bacillales</taxon>
        <taxon>Caryophanaceae</taxon>
        <taxon>Jeotgalibacillus</taxon>
    </lineage>
</organism>
<evidence type="ECO:0000313" key="3">
    <source>
        <dbReference type="Proteomes" id="UP000031938"/>
    </source>
</evidence>
<feature type="signal peptide" evidence="1">
    <location>
        <begin position="1"/>
        <end position="21"/>
    </location>
</feature>
<keyword evidence="3" id="KW-1185">Reference proteome</keyword>
<dbReference type="AlphaFoldDB" id="A0A0C2VMD6"/>
<feature type="chain" id="PRO_5038442474" description="DUF5105 domain-containing protein" evidence="1">
    <location>
        <begin position="22"/>
        <end position="167"/>
    </location>
</feature>
<sequence>MKKRISTALLFVAITILSACGGFDEESAAKESRASLVEFLNSHGEQEVLLEDSSDVQEVADIVSAEFEPYFTEQYMTAVQEAIIANDGVKSKFMETELFFLEEMYENLNDDPTVGFYNLYTVNSGQVDEENEIVTYELERTESGLGNSGGLVEMVEEDGDWKINSVQ</sequence>
<reference evidence="2 3" key="1">
    <citation type="submission" date="2015-01" db="EMBL/GenBank/DDBJ databases">
        <title>Genome sequencing of Jeotgalibacillus soli.</title>
        <authorList>
            <person name="Goh K.M."/>
            <person name="Chan K.-G."/>
            <person name="Yaakop A.S."/>
            <person name="Ee R."/>
            <person name="Gan H.M."/>
            <person name="Chan C.S."/>
        </authorList>
    </citation>
    <scope>NUCLEOTIDE SEQUENCE [LARGE SCALE GENOMIC DNA]</scope>
    <source>
        <strain evidence="2 3">P9</strain>
    </source>
</reference>
<dbReference type="RefSeq" id="WP_041089457.1">
    <property type="nucleotide sequence ID" value="NZ_JXRP01000018.1"/>
</dbReference>
<keyword evidence="1" id="KW-0732">Signal</keyword>